<name>A0A9P0C4P8_9NEOP</name>
<dbReference type="SUPFAM" id="SSF54001">
    <property type="entry name" value="Cysteine proteinases"/>
    <property type="match status" value="1"/>
</dbReference>
<feature type="signal peptide" evidence="1">
    <location>
        <begin position="1"/>
        <end position="18"/>
    </location>
</feature>
<keyword evidence="1" id="KW-0732">Signal</keyword>
<sequence>MKLVSVVLLVCAIAMAAAAPSNSREYDLNDAPVLFEQFIKDYERVYKDDEDRKQHYEAFVKSLHTINESNRMNPSATYGINKFADYTDEEKKNMFAPTNK</sequence>
<feature type="domain" description="Cathepsin propeptide inhibitor" evidence="2">
    <location>
        <begin position="35"/>
        <end position="91"/>
    </location>
</feature>
<dbReference type="InterPro" id="IPR038765">
    <property type="entry name" value="Papain-like_cys_pep_sf"/>
</dbReference>
<reference evidence="3" key="2">
    <citation type="submission" date="2022-10" db="EMBL/GenBank/DDBJ databases">
        <authorList>
            <consortium name="ENA_rothamsted_submissions"/>
            <consortium name="culmorum"/>
            <person name="King R."/>
        </authorList>
    </citation>
    <scope>NUCLEOTIDE SEQUENCE</scope>
</reference>
<dbReference type="EMBL" id="OU893346">
    <property type="protein sequence ID" value="CAH0750793.1"/>
    <property type="molecule type" value="Genomic_DNA"/>
</dbReference>
<dbReference type="Proteomes" id="UP001153714">
    <property type="component" value="Chromosome 15"/>
</dbReference>
<accession>A0A9P0C4P8</accession>
<organism evidence="3 4">
    <name type="scientific">Diatraea saccharalis</name>
    <name type="common">sugarcane borer</name>
    <dbReference type="NCBI Taxonomy" id="40085"/>
    <lineage>
        <taxon>Eukaryota</taxon>
        <taxon>Metazoa</taxon>
        <taxon>Ecdysozoa</taxon>
        <taxon>Arthropoda</taxon>
        <taxon>Hexapoda</taxon>
        <taxon>Insecta</taxon>
        <taxon>Pterygota</taxon>
        <taxon>Neoptera</taxon>
        <taxon>Endopterygota</taxon>
        <taxon>Lepidoptera</taxon>
        <taxon>Glossata</taxon>
        <taxon>Ditrysia</taxon>
        <taxon>Pyraloidea</taxon>
        <taxon>Crambidae</taxon>
        <taxon>Crambinae</taxon>
        <taxon>Diatraea</taxon>
    </lineage>
</organism>
<proteinExistence type="predicted"/>
<dbReference type="OrthoDB" id="5855924at2759"/>
<protein>
    <recommendedName>
        <fullName evidence="2">Cathepsin propeptide inhibitor domain-containing protein</fullName>
    </recommendedName>
</protein>
<keyword evidence="4" id="KW-1185">Reference proteome</keyword>
<evidence type="ECO:0000256" key="1">
    <source>
        <dbReference type="SAM" id="SignalP"/>
    </source>
</evidence>
<dbReference type="SMART" id="SM00848">
    <property type="entry name" value="Inhibitor_I29"/>
    <property type="match status" value="1"/>
</dbReference>
<dbReference type="InterPro" id="IPR013201">
    <property type="entry name" value="Prot_inhib_I29"/>
</dbReference>
<reference evidence="3" key="1">
    <citation type="submission" date="2021-12" db="EMBL/GenBank/DDBJ databases">
        <authorList>
            <person name="King R."/>
        </authorList>
    </citation>
    <scope>NUCLEOTIDE SEQUENCE</scope>
</reference>
<dbReference type="AlphaFoldDB" id="A0A9P0C4P8"/>
<dbReference type="Gene3D" id="1.10.287.2250">
    <property type="match status" value="1"/>
</dbReference>
<gene>
    <name evidence="3" type="ORF">DIATSA_LOCUS4085</name>
</gene>
<feature type="chain" id="PRO_5040171602" description="Cathepsin propeptide inhibitor domain-containing protein" evidence="1">
    <location>
        <begin position="19"/>
        <end position="100"/>
    </location>
</feature>
<evidence type="ECO:0000313" key="4">
    <source>
        <dbReference type="Proteomes" id="UP001153714"/>
    </source>
</evidence>
<evidence type="ECO:0000313" key="3">
    <source>
        <dbReference type="EMBL" id="CAH0750793.1"/>
    </source>
</evidence>
<dbReference type="Pfam" id="PF08246">
    <property type="entry name" value="Inhibitor_I29"/>
    <property type="match status" value="1"/>
</dbReference>
<evidence type="ECO:0000259" key="2">
    <source>
        <dbReference type="SMART" id="SM00848"/>
    </source>
</evidence>